<dbReference type="InterPro" id="IPR036983">
    <property type="entry name" value="AIM24_sf"/>
</dbReference>
<dbReference type="Proteomes" id="UP001233314">
    <property type="component" value="Unassembled WGS sequence"/>
</dbReference>
<dbReference type="Pfam" id="PF01987">
    <property type="entry name" value="AIM24"/>
    <property type="match status" value="1"/>
</dbReference>
<name>A0ABT9AZ17_9ACTN</name>
<evidence type="ECO:0000259" key="2">
    <source>
        <dbReference type="Pfam" id="PF10708"/>
    </source>
</evidence>
<dbReference type="Gene3D" id="3.60.160.10">
    <property type="entry name" value="Mitochondrial biogenesis AIM24"/>
    <property type="match status" value="1"/>
</dbReference>
<dbReference type="InterPro" id="IPR002838">
    <property type="entry name" value="AIM24"/>
</dbReference>
<gene>
    <name evidence="3" type="ORF">Q5722_02320</name>
</gene>
<dbReference type="InterPro" id="IPR016031">
    <property type="entry name" value="Trp_RNA-bd_attenuator-like_dom"/>
</dbReference>
<sequence length="289" mass="30221">MTAAQWLPDPTGKHELRYWSGHSWTEHVANDGVQATDPLPSAEMPTPAEPREEHAPTGGGHGRGGITGDLVDGRFSETSSVTPGPSLQNAKLLRVRVAEPFMARQGSMVAYQGGVTFAYQGGGAARFLKKALTGEGLSLMRVEGHGDVFLADEAKKIHILQLDDSGISINGDNVLAFSAQLQWNVERVKGGSMVAGGLFNTTLRGTGWVAITTDGDPVVLDAAEAPTFADANALVAWSIDLQTALRSTATAGALIGRGSGEAFQVAFSGRGFVIVQPSEGPTVPPHSHG</sequence>
<dbReference type="RefSeq" id="WP_305026598.1">
    <property type="nucleotide sequence ID" value="NZ_JAUQTA010000001.1"/>
</dbReference>
<keyword evidence="4" id="KW-1185">Reference proteome</keyword>
<protein>
    <submittedName>
        <fullName evidence="3">AIM24 family protein</fullName>
    </submittedName>
</protein>
<dbReference type="SUPFAM" id="SSF51219">
    <property type="entry name" value="TRAP-like"/>
    <property type="match status" value="1"/>
</dbReference>
<reference evidence="3 4" key="1">
    <citation type="submission" date="2023-07" db="EMBL/GenBank/DDBJ databases">
        <title>Nocardioides sp. nov WY-20 isolated from soil.</title>
        <authorList>
            <person name="Liu B."/>
            <person name="Wan Y."/>
        </authorList>
    </citation>
    <scope>NUCLEOTIDE SEQUENCE [LARGE SCALE GENOMIC DNA]</scope>
    <source>
        <strain evidence="3 4">WY-20</strain>
    </source>
</reference>
<comment type="caution">
    <text evidence="3">The sequence shown here is derived from an EMBL/GenBank/DDBJ whole genome shotgun (WGS) entry which is preliminary data.</text>
</comment>
<feature type="domain" description="DUF2510" evidence="2">
    <location>
        <begin position="6"/>
        <end position="34"/>
    </location>
</feature>
<accession>A0ABT9AZ17</accession>
<dbReference type="EMBL" id="JAUQTA010000001">
    <property type="protein sequence ID" value="MDO7867193.1"/>
    <property type="molecule type" value="Genomic_DNA"/>
</dbReference>
<organism evidence="3 4">
    <name type="scientific">Nocardioides jiangxiensis</name>
    <dbReference type="NCBI Taxonomy" id="3064524"/>
    <lineage>
        <taxon>Bacteria</taxon>
        <taxon>Bacillati</taxon>
        <taxon>Actinomycetota</taxon>
        <taxon>Actinomycetes</taxon>
        <taxon>Propionibacteriales</taxon>
        <taxon>Nocardioidaceae</taxon>
        <taxon>Nocardioides</taxon>
    </lineage>
</organism>
<feature type="compositionally biased region" description="Gly residues" evidence="1">
    <location>
        <begin position="57"/>
        <end position="67"/>
    </location>
</feature>
<proteinExistence type="predicted"/>
<evidence type="ECO:0000313" key="4">
    <source>
        <dbReference type="Proteomes" id="UP001233314"/>
    </source>
</evidence>
<evidence type="ECO:0000256" key="1">
    <source>
        <dbReference type="SAM" id="MobiDB-lite"/>
    </source>
</evidence>
<evidence type="ECO:0000313" key="3">
    <source>
        <dbReference type="EMBL" id="MDO7867193.1"/>
    </source>
</evidence>
<dbReference type="Pfam" id="PF10708">
    <property type="entry name" value="DUF2510"/>
    <property type="match status" value="1"/>
</dbReference>
<dbReference type="PANTHER" id="PTHR38074">
    <property type="entry name" value="ALTERED INHERITANCE OF MITOCHONDRIA PROTEIN 24, MITOCHONDRIAL"/>
    <property type="match status" value="1"/>
</dbReference>
<feature type="region of interest" description="Disordered" evidence="1">
    <location>
        <begin position="33"/>
        <end position="71"/>
    </location>
</feature>
<dbReference type="PANTHER" id="PTHR38074:SF1">
    <property type="entry name" value="ALTERED INHERITANCE OF MITOCHONDRIA PROTEIN 24, MITOCHONDRIAL"/>
    <property type="match status" value="1"/>
</dbReference>
<dbReference type="InterPro" id="IPR018929">
    <property type="entry name" value="DUF2510"/>
</dbReference>